<proteinExistence type="predicted"/>
<dbReference type="Proteomes" id="UP000037939">
    <property type="component" value="Unassembled WGS sequence"/>
</dbReference>
<dbReference type="EMBL" id="LAQT01000030">
    <property type="protein sequence ID" value="KPC50241.1"/>
    <property type="molecule type" value="Genomic_DNA"/>
</dbReference>
<dbReference type="AlphaFoldDB" id="A0A0N0GLU3"/>
<dbReference type="Pfam" id="PF11392">
    <property type="entry name" value="AllH"/>
    <property type="match status" value="1"/>
</dbReference>
<dbReference type="STRING" id="857265.WG78_17730"/>
<organism evidence="1 2">
    <name type="scientific">Amantichitinum ursilacus</name>
    <dbReference type="NCBI Taxonomy" id="857265"/>
    <lineage>
        <taxon>Bacteria</taxon>
        <taxon>Pseudomonadati</taxon>
        <taxon>Pseudomonadota</taxon>
        <taxon>Betaproteobacteria</taxon>
        <taxon>Neisseriales</taxon>
        <taxon>Chitinibacteraceae</taxon>
        <taxon>Amantichitinum</taxon>
    </lineage>
</organism>
<reference evidence="1 2" key="1">
    <citation type="submission" date="2015-07" db="EMBL/GenBank/DDBJ databases">
        <title>Draft genome sequence of the Amantichitinum ursilacus IGB-41, a new chitin-degrading bacterium.</title>
        <authorList>
            <person name="Kirstahler P."/>
            <person name="Guenther M."/>
            <person name="Grumaz C."/>
            <person name="Rupp S."/>
            <person name="Zibek S."/>
            <person name="Sohn K."/>
        </authorList>
    </citation>
    <scope>NUCLEOTIDE SEQUENCE [LARGE SCALE GENOMIC DNA]</scope>
    <source>
        <strain evidence="1 2">IGB-41</strain>
    </source>
</reference>
<sequence length="318" mass="35262">MLSLHSLPDACALRLTTRLPALSAGYLLRRRWHEDQLLRVHSCFRHALNLVWHDGRLCTLLSAPAAAQPRAVAVAVPDDWDWRQHCDPGQWLIYRQGTLFAPRHWHIDLTAAPVWEPSRARALLDALPAARLQQVHDLLAAQLQAYAAQQSGHSVLQLLPVATTGLPIAQWHSQTSTLELQRHVNALLGLGRGLTPDGDDYLLGYLAALHHCHRLTAHFRVMANAIKQGLLRTTEISQHYLQLAIQGHFSQSILILIDSIATNPQPEILKDAAQSVMQYGASSGIDVLAGFLHGSRTIALAVAQWDSKRIKQHTSIQA</sequence>
<evidence type="ECO:0000313" key="2">
    <source>
        <dbReference type="Proteomes" id="UP000037939"/>
    </source>
</evidence>
<dbReference type="OrthoDB" id="4933449at2"/>
<keyword evidence="2" id="KW-1185">Reference proteome</keyword>
<gene>
    <name evidence="1" type="ORF">WG78_17730</name>
</gene>
<evidence type="ECO:0008006" key="3">
    <source>
        <dbReference type="Google" id="ProtNLM"/>
    </source>
</evidence>
<evidence type="ECO:0000313" key="1">
    <source>
        <dbReference type="EMBL" id="KPC50241.1"/>
    </source>
</evidence>
<accession>A0A0N0GLU3</accession>
<name>A0A0N0GLU3_9NEIS</name>
<comment type="caution">
    <text evidence="1">The sequence shown here is derived from an EMBL/GenBank/DDBJ whole genome shotgun (WGS) entry which is preliminary data.</text>
</comment>
<dbReference type="PATRIC" id="fig|857265.3.peg.3634"/>
<protein>
    <recommendedName>
        <fullName evidence="3">DUF2877 domain-containing protein</fullName>
    </recommendedName>
</protein>
<dbReference type="InterPro" id="IPR021530">
    <property type="entry name" value="AllH-like"/>
</dbReference>